<dbReference type="FunFam" id="3.40.50.720:FF:000398">
    <property type="entry name" value="Probable 2-deoxy-D-gluconate 3-dehydrogenase"/>
    <property type="match status" value="1"/>
</dbReference>
<dbReference type="PANTHER" id="PTHR42760:SF5">
    <property type="entry name" value="2-DEHYDRO-3-DEOXY-D-GLUCONATE 5-DEHYDROGENASE"/>
    <property type="match status" value="1"/>
</dbReference>
<dbReference type="InterPro" id="IPR057326">
    <property type="entry name" value="KR_dom"/>
</dbReference>
<dbReference type="OrthoDB" id="294295at2759"/>
<dbReference type="PROSITE" id="PS00061">
    <property type="entry name" value="ADH_SHORT"/>
    <property type="match status" value="1"/>
</dbReference>
<dbReference type="PANTHER" id="PTHR42760">
    <property type="entry name" value="SHORT-CHAIN DEHYDROGENASES/REDUCTASES FAMILY MEMBER"/>
    <property type="match status" value="1"/>
</dbReference>
<keyword evidence="3" id="KW-0560">Oxidoreductase</keyword>
<evidence type="ECO:0000256" key="4">
    <source>
        <dbReference type="RuleBase" id="RU000363"/>
    </source>
</evidence>
<dbReference type="SUPFAM" id="SSF51735">
    <property type="entry name" value="NAD(P)-binding Rossmann-fold domains"/>
    <property type="match status" value="1"/>
</dbReference>
<dbReference type="Gene3D" id="3.40.50.720">
    <property type="entry name" value="NAD(P)-binding Rossmann-like Domain"/>
    <property type="match status" value="1"/>
</dbReference>
<keyword evidence="2" id="KW-0521">NADP</keyword>
<dbReference type="Pfam" id="PF00106">
    <property type="entry name" value="adh_short"/>
    <property type="match status" value="1"/>
</dbReference>
<evidence type="ECO:0000256" key="3">
    <source>
        <dbReference type="ARBA" id="ARBA00023002"/>
    </source>
</evidence>
<gene>
    <name evidence="6" type="ORF">K444DRAFT_100637</name>
</gene>
<dbReference type="STRING" id="1095630.A0A2J6SWP4"/>
<dbReference type="EMBL" id="KZ613856">
    <property type="protein sequence ID" value="PMD55205.1"/>
    <property type="molecule type" value="Genomic_DNA"/>
</dbReference>
<reference evidence="6 7" key="1">
    <citation type="submission" date="2016-04" db="EMBL/GenBank/DDBJ databases">
        <title>A degradative enzymes factory behind the ericoid mycorrhizal symbiosis.</title>
        <authorList>
            <consortium name="DOE Joint Genome Institute"/>
            <person name="Martino E."/>
            <person name="Morin E."/>
            <person name="Grelet G."/>
            <person name="Kuo A."/>
            <person name="Kohler A."/>
            <person name="Daghino S."/>
            <person name="Barry K."/>
            <person name="Choi C."/>
            <person name="Cichocki N."/>
            <person name="Clum A."/>
            <person name="Copeland A."/>
            <person name="Hainaut M."/>
            <person name="Haridas S."/>
            <person name="Labutti K."/>
            <person name="Lindquist E."/>
            <person name="Lipzen A."/>
            <person name="Khouja H.-R."/>
            <person name="Murat C."/>
            <person name="Ohm R."/>
            <person name="Olson A."/>
            <person name="Spatafora J."/>
            <person name="Veneault-Fourrey C."/>
            <person name="Henrissat B."/>
            <person name="Grigoriev I."/>
            <person name="Martin F."/>
            <person name="Perotto S."/>
        </authorList>
    </citation>
    <scope>NUCLEOTIDE SEQUENCE [LARGE SCALE GENOMIC DNA]</scope>
    <source>
        <strain evidence="6 7">E</strain>
    </source>
</reference>
<accession>A0A2J6SWP4</accession>
<evidence type="ECO:0000256" key="1">
    <source>
        <dbReference type="ARBA" id="ARBA00006484"/>
    </source>
</evidence>
<dbReference type="GeneID" id="36578331"/>
<organism evidence="6 7">
    <name type="scientific">Hyaloscypha bicolor E</name>
    <dbReference type="NCBI Taxonomy" id="1095630"/>
    <lineage>
        <taxon>Eukaryota</taxon>
        <taxon>Fungi</taxon>
        <taxon>Dikarya</taxon>
        <taxon>Ascomycota</taxon>
        <taxon>Pezizomycotina</taxon>
        <taxon>Leotiomycetes</taxon>
        <taxon>Helotiales</taxon>
        <taxon>Hyaloscyphaceae</taxon>
        <taxon>Hyaloscypha</taxon>
        <taxon>Hyaloscypha bicolor</taxon>
    </lineage>
</organism>
<dbReference type="PRINTS" id="PR00081">
    <property type="entry name" value="GDHRDH"/>
</dbReference>
<proteinExistence type="inferred from homology"/>
<evidence type="ECO:0000313" key="6">
    <source>
        <dbReference type="EMBL" id="PMD55205.1"/>
    </source>
</evidence>
<dbReference type="SMART" id="SM00822">
    <property type="entry name" value="PKS_KR"/>
    <property type="match status" value="1"/>
</dbReference>
<dbReference type="InterPro" id="IPR002347">
    <property type="entry name" value="SDR_fam"/>
</dbReference>
<sequence>MDQASILSMFSLVGQTALITGGTRGIGQAMALALAEVGADIILVQRDVENLETKKAVEALGRKATVYTADLSSQPSVAGIVPAVLKDGHSIQILINCAGINKRHPSHQFPDSDLNEVMQVNLNATFSLCRDVGAHMLSQPLPASGRRGSILNFGSLLSFQGGLNVAVYAASKGAIAQLTKALSNEWAGQGITVNAIAPGYVVTDMNESLLKNEERLRSINERIPAGRWGEVGDFKAAAVFLCGSGGSYVTDMFWPLMVGGLRGRFAVV</sequence>
<dbReference type="InParanoid" id="A0A2J6SWP4"/>
<protein>
    <submittedName>
        <fullName evidence="6">2-deoxy-d-gluconate 3-dehydrogenase-like protein</fullName>
    </submittedName>
</protein>
<keyword evidence="7" id="KW-1185">Reference proteome</keyword>
<evidence type="ECO:0000256" key="2">
    <source>
        <dbReference type="ARBA" id="ARBA00022857"/>
    </source>
</evidence>
<feature type="domain" description="Ketoreductase" evidence="5">
    <location>
        <begin position="15"/>
        <end position="199"/>
    </location>
</feature>
<dbReference type="InterPro" id="IPR036291">
    <property type="entry name" value="NAD(P)-bd_dom_sf"/>
</dbReference>
<dbReference type="PRINTS" id="PR00080">
    <property type="entry name" value="SDRFAMILY"/>
</dbReference>
<dbReference type="RefSeq" id="XP_024732109.1">
    <property type="nucleotide sequence ID" value="XM_024870249.1"/>
</dbReference>
<evidence type="ECO:0000259" key="5">
    <source>
        <dbReference type="SMART" id="SM00822"/>
    </source>
</evidence>
<dbReference type="AlphaFoldDB" id="A0A2J6SWP4"/>
<comment type="similarity">
    <text evidence="1 4">Belongs to the short-chain dehydrogenases/reductases (SDR) family.</text>
</comment>
<dbReference type="Proteomes" id="UP000235371">
    <property type="component" value="Unassembled WGS sequence"/>
</dbReference>
<name>A0A2J6SWP4_9HELO</name>
<dbReference type="GO" id="GO:0016616">
    <property type="term" value="F:oxidoreductase activity, acting on the CH-OH group of donors, NAD or NADP as acceptor"/>
    <property type="evidence" value="ECO:0007669"/>
    <property type="project" value="TreeGrafter"/>
</dbReference>
<dbReference type="InterPro" id="IPR020904">
    <property type="entry name" value="Sc_DH/Rdtase_CS"/>
</dbReference>
<evidence type="ECO:0000313" key="7">
    <source>
        <dbReference type="Proteomes" id="UP000235371"/>
    </source>
</evidence>